<dbReference type="EMBL" id="CAIIXF020000005">
    <property type="protein sequence ID" value="CAH1784835.1"/>
    <property type="molecule type" value="Genomic_DNA"/>
</dbReference>
<proteinExistence type="predicted"/>
<dbReference type="PANTHER" id="PTHR40743">
    <property type="entry name" value="NUCLEOTIDE-DIPHOSPHO-SUGAR TRANSFERASE CONTAINING PROTEIN"/>
    <property type="match status" value="1"/>
</dbReference>
<name>A0A8S4NXY1_OWEFU</name>
<dbReference type="OrthoDB" id="5977719at2759"/>
<protein>
    <submittedName>
        <fullName evidence="2">Uncharacterized protein</fullName>
    </submittedName>
</protein>
<reference evidence="2" key="1">
    <citation type="submission" date="2022-03" db="EMBL/GenBank/DDBJ databases">
        <authorList>
            <person name="Martin C."/>
        </authorList>
    </citation>
    <scope>NUCLEOTIDE SEQUENCE</scope>
</reference>
<dbReference type="PANTHER" id="PTHR40743:SF1">
    <property type="entry name" value="POSSIBLE GLYCOSYLTRANSFERASE"/>
    <property type="match status" value="1"/>
</dbReference>
<evidence type="ECO:0000256" key="1">
    <source>
        <dbReference type="SAM" id="Phobius"/>
    </source>
</evidence>
<accession>A0A8S4NXY1</accession>
<keyword evidence="1" id="KW-0812">Transmembrane</keyword>
<keyword evidence="3" id="KW-1185">Reference proteome</keyword>
<keyword evidence="1" id="KW-0472">Membrane</keyword>
<keyword evidence="1" id="KW-1133">Transmembrane helix</keyword>
<comment type="caution">
    <text evidence="2">The sequence shown here is derived from an EMBL/GenBank/DDBJ whole genome shotgun (WGS) entry which is preliminary data.</text>
</comment>
<feature type="transmembrane region" description="Helical" evidence="1">
    <location>
        <begin position="17"/>
        <end position="36"/>
    </location>
</feature>
<evidence type="ECO:0000313" key="2">
    <source>
        <dbReference type="EMBL" id="CAH1784835.1"/>
    </source>
</evidence>
<dbReference type="Proteomes" id="UP000749559">
    <property type="component" value="Unassembled WGS sequence"/>
</dbReference>
<dbReference type="AlphaFoldDB" id="A0A8S4NXY1"/>
<gene>
    <name evidence="2" type="ORF">OFUS_LOCUS10966</name>
</gene>
<evidence type="ECO:0000313" key="3">
    <source>
        <dbReference type="Proteomes" id="UP000749559"/>
    </source>
</evidence>
<organism evidence="2 3">
    <name type="scientific">Owenia fusiformis</name>
    <name type="common">Polychaete worm</name>
    <dbReference type="NCBI Taxonomy" id="6347"/>
    <lineage>
        <taxon>Eukaryota</taxon>
        <taxon>Metazoa</taxon>
        <taxon>Spiralia</taxon>
        <taxon>Lophotrochozoa</taxon>
        <taxon>Annelida</taxon>
        <taxon>Polychaeta</taxon>
        <taxon>Sedentaria</taxon>
        <taxon>Canalipalpata</taxon>
        <taxon>Sabellida</taxon>
        <taxon>Oweniida</taxon>
        <taxon>Oweniidae</taxon>
        <taxon>Owenia</taxon>
    </lineage>
</organism>
<sequence>MYVEPGGKMLFRRPARLFLLLCTALSLYTYLHLMLWSSDHGDMTFTEHNKGSFHIVSSFPYLLGNRKYREMMGYGNYSKDELVVRQQEFLETLIENINNSVVGSVRLMIETEEAVEYIKSQNLKHIEKIIFHRIQSNHTYKEAFTYANDNLFGKFVIFMNGDIVLGDGFEKLDLRRLLVTRTAYALTRHADHLHRCDMDNFCLKANYIGSHDVFVFHLKPKIEEKTLSVLDFPTNSHGAENVLIDILRSDMKYTVLNPCYVLKLCQNNRYYKAMELKRSHNLDLEDMRITKRSQSSQPLMYVYVTQT</sequence>